<reference evidence="4" key="1">
    <citation type="journal article" date="2013" name="Nature">
        <title>Pan genome of the phytoplankton Emiliania underpins its global distribution.</title>
        <authorList>
            <person name="Read B.A."/>
            <person name="Kegel J."/>
            <person name="Klute M.J."/>
            <person name="Kuo A."/>
            <person name="Lefebvre S.C."/>
            <person name="Maumus F."/>
            <person name="Mayer C."/>
            <person name="Miller J."/>
            <person name="Monier A."/>
            <person name="Salamov A."/>
            <person name="Young J."/>
            <person name="Aguilar M."/>
            <person name="Claverie J.M."/>
            <person name="Frickenhaus S."/>
            <person name="Gonzalez K."/>
            <person name="Herman E.K."/>
            <person name="Lin Y.C."/>
            <person name="Napier J."/>
            <person name="Ogata H."/>
            <person name="Sarno A.F."/>
            <person name="Shmutz J."/>
            <person name="Schroeder D."/>
            <person name="de Vargas C."/>
            <person name="Verret F."/>
            <person name="von Dassow P."/>
            <person name="Valentin K."/>
            <person name="Van de Peer Y."/>
            <person name="Wheeler G."/>
            <person name="Dacks J.B."/>
            <person name="Delwiche C.F."/>
            <person name="Dyhrman S.T."/>
            <person name="Glockner G."/>
            <person name="John U."/>
            <person name="Richards T."/>
            <person name="Worden A.Z."/>
            <person name="Zhang X."/>
            <person name="Grigoriev I.V."/>
            <person name="Allen A.E."/>
            <person name="Bidle K."/>
            <person name="Borodovsky M."/>
            <person name="Bowler C."/>
            <person name="Brownlee C."/>
            <person name="Cock J.M."/>
            <person name="Elias M."/>
            <person name="Gladyshev V.N."/>
            <person name="Groth M."/>
            <person name="Guda C."/>
            <person name="Hadaegh A."/>
            <person name="Iglesias-Rodriguez M.D."/>
            <person name="Jenkins J."/>
            <person name="Jones B.M."/>
            <person name="Lawson T."/>
            <person name="Leese F."/>
            <person name="Lindquist E."/>
            <person name="Lobanov A."/>
            <person name="Lomsadze A."/>
            <person name="Malik S.B."/>
            <person name="Marsh M.E."/>
            <person name="Mackinder L."/>
            <person name="Mock T."/>
            <person name="Mueller-Roeber B."/>
            <person name="Pagarete A."/>
            <person name="Parker M."/>
            <person name="Probert I."/>
            <person name="Quesneville H."/>
            <person name="Raines C."/>
            <person name="Rensing S.A."/>
            <person name="Riano-Pachon D.M."/>
            <person name="Richier S."/>
            <person name="Rokitta S."/>
            <person name="Shiraiwa Y."/>
            <person name="Soanes D.M."/>
            <person name="van der Giezen M."/>
            <person name="Wahlund T.M."/>
            <person name="Williams B."/>
            <person name="Wilson W."/>
            <person name="Wolfe G."/>
            <person name="Wurch L.L."/>
        </authorList>
    </citation>
    <scope>NUCLEOTIDE SEQUENCE</scope>
</reference>
<proteinExistence type="predicted"/>
<reference evidence="3" key="2">
    <citation type="submission" date="2024-10" db="UniProtKB">
        <authorList>
            <consortium name="EnsemblProtists"/>
        </authorList>
    </citation>
    <scope>IDENTIFICATION</scope>
</reference>
<evidence type="ECO:0000313" key="4">
    <source>
        <dbReference type="Proteomes" id="UP000013827"/>
    </source>
</evidence>
<dbReference type="Proteomes" id="UP000013827">
    <property type="component" value="Unassembled WGS sequence"/>
</dbReference>
<dbReference type="InterPro" id="IPR029058">
    <property type="entry name" value="AB_hydrolase_fold"/>
</dbReference>
<dbReference type="InterPro" id="IPR046824">
    <property type="entry name" value="Mss51-like_C"/>
</dbReference>
<dbReference type="AlphaFoldDB" id="A0A0D3ITH7"/>
<keyword evidence="4" id="KW-1185">Reference proteome</keyword>
<evidence type="ECO:0000313" key="3">
    <source>
        <dbReference type="EnsemblProtists" id="EOD14562"/>
    </source>
</evidence>
<accession>A0A0D3ITH7</accession>
<dbReference type="SUPFAM" id="SSF53474">
    <property type="entry name" value="alpha/beta-Hydrolases"/>
    <property type="match status" value="1"/>
</dbReference>
<dbReference type="Pfam" id="PF20179">
    <property type="entry name" value="MSS51_C"/>
    <property type="match status" value="1"/>
</dbReference>
<dbReference type="PANTHER" id="PTHR28069">
    <property type="entry name" value="GH20023P"/>
    <property type="match status" value="1"/>
</dbReference>
<dbReference type="PaxDb" id="2903-EOD14562"/>
<dbReference type="Gene3D" id="3.40.50.1820">
    <property type="entry name" value="alpha/beta hydrolase"/>
    <property type="match status" value="1"/>
</dbReference>
<dbReference type="eggNOG" id="ENOG502RZZH">
    <property type="taxonomic scope" value="Eukaryota"/>
</dbReference>
<protein>
    <recommendedName>
        <fullName evidence="2">Mitochondrial splicing suppressor 51-like C-terminal domain-containing protein</fullName>
    </recommendedName>
</protein>
<name>A0A0D3ITH7_EMIH1</name>
<organism evidence="3 4">
    <name type="scientific">Emiliania huxleyi (strain CCMP1516)</name>
    <dbReference type="NCBI Taxonomy" id="280463"/>
    <lineage>
        <taxon>Eukaryota</taxon>
        <taxon>Haptista</taxon>
        <taxon>Haptophyta</taxon>
        <taxon>Prymnesiophyceae</taxon>
        <taxon>Isochrysidales</taxon>
        <taxon>Noelaerhabdaceae</taxon>
        <taxon>Emiliania</taxon>
    </lineage>
</organism>
<dbReference type="HOGENOM" id="CLU_038881_0_0_1"/>
<feature type="region of interest" description="Disordered" evidence="1">
    <location>
        <begin position="348"/>
        <end position="382"/>
    </location>
</feature>
<dbReference type="GeneID" id="17260847"/>
<dbReference type="RefSeq" id="XP_005766991.1">
    <property type="nucleotide sequence ID" value="XM_005766934.1"/>
</dbReference>
<evidence type="ECO:0000256" key="1">
    <source>
        <dbReference type="SAM" id="MobiDB-lite"/>
    </source>
</evidence>
<evidence type="ECO:0000259" key="2">
    <source>
        <dbReference type="Pfam" id="PF20179"/>
    </source>
</evidence>
<sequence>MPATACEVPLELATHLGGVDALEFGPRGAPLVVALQGKSANPDVIAEWVPAARLLAGAGWRVVVPNLHSNELTKPGAVASKDATQVVRDIIRSEHNCGASCAVVMGKSWGGGEAVAFAAAHRAMVVALVLVAPSLSDVSLLQQVREIPICLFWARDDAVKPFALSEHYTSSLAPACTLHASDLGGHRVLPEYLPSIAAWLSERRAEALHAAEAGHAPEAAAEATPAQAQVQGEGLARRSADHRHSADLTRPRTLLAAIERLDLLHDSAAAAEAGGVLRCLILGADAREGASLEAACGVFSPACLLLAGSPWTELRLTLCGPNCAAARGARLTAAAEAAARAAAARPLGGGEGGCEGGGEGGGEGGCGGEGAGDRGGGEGGGEGWEGAVRLNVRFSCKLYHELTADELGAPPHVAVAFQAGVWGYDTWAPTVGSVLRSGCALVVTSYTILEAEDDEEALAAIGGMRWAWRPEPNPWRSAVTESRLNSRGDARDLAENAAWQCVLGTSRCDV</sequence>
<dbReference type="KEGG" id="ehx:EMIHUDRAFT_461511"/>
<dbReference type="EnsemblProtists" id="EOD14562">
    <property type="protein sequence ID" value="EOD14562"/>
    <property type="gene ID" value="EMIHUDRAFT_461511"/>
</dbReference>
<feature type="compositionally biased region" description="Gly residues" evidence="1">
    <location>
        <begin position="348"/>
        <end position="370"/>
    </location>
</feature>
<feature type="domain" description="Mitochondrial splicing suppressor 51-like C-terminal" evidence="2">
    <location>
        <begin position="251"/>
        <end position="480"/>
    </location>
</feature>